<dbReference type="SUPFAM" id="SSF53187">
    <property type="entry name" value="Zn-dependent exopeptidases"/>
    <property type="match status" value="1"/>
</dbReference>
<dbReference type="GO" id="GO:0006751">
    <property type="term" value="P:glutathione catabolic process"/>
    <property type="evidence" value="ECO:0007669"/>
    <property type="project" value="InterPro"/>
</dbReference>
<keyword evidence="3" id="KW-0479">Metal-binding</keyword>
<feature type="compositionally biased region" description="Polar residues" evidence="6">
    <location>
        <begin position="892"/>
        <end position="902"/>
    </location>
</feature>
<gene>
    <name evidence="8" type="ORF">B0A55_10111</name>
</gene>
<dbReference type="Gene3D" id="3.40.630.10">
    <property type="entry name" value="Zn peptidases"/>
    <property type="match status" value="2"/>
</dbReference>
<dbReference type="GO" id="GO:0046872">
    <property type="term" value="F:metal ion binding"/>
    <property type="evidence" value="ECO:0007669"/>
    <property type="project" value="UniProtKB-KW"/>
</dbReference>
<dbReference type="PROSITE" id="PS50294">
    <property type="entry name" value="WD_REPEATS_REGION"/>
    <property type="match status" value="1"/>
</dbReference>
<dbReference type="InterPro" id="IPR017149">
    <property type="entry name" value="GSH_degradosome_Dug2"/>
</dbReference>
<feature type="compositionally biased region" description="Polar residues" evidence="6">
    <location>
        <begin position="873"/>
        <end position="885"/>
    </location>
</feature>
<dbReference type="Gene3D" id="2.130.10.10">
    <property type="entry name" value="YVTN repeat-like/Quinoprotein amine dehydrogenase"/>
    <property type="match status" value="2"/>
</dbReference>
<proteinExistence type="inferred from homology"/>
<dbReference type="GO" id="GO:0008233">
    <property type="term" value="F:peptidase activity"/>
    <property type="evidence" value="ECO:0007669"/>
    <property type="project" value="UniProtKB-KW"/>
</dbReference>
<evidence type="ECO:0000259" key="7">
    <source>
        <dbReference type="Pfam" id="PF07687"/>
    </source>
</evidence>
<comment type="caution">
    <text evidence="8">The sequence shown here is derived from an EMBL/GenBank/DDBJ whole genome shotgun (WGS) entry which is preliminary data.</text>
</comment>
<evidence type="ECO:0000256" key="6">
    <source>
        <dbReference type="SAM" id="MobiDB-lite"/>
    </source>
</evidence>
<dbReference type="Gene3D" id="3.30.70.360">
    <property type="match status" value="1"/>
</dbReference>
<evidence type="ECO:0000313" key="9">
    <source>
        <dbReference type="Proteomes" id="UP000309340"/>
    </source>
</evidence>
<dbReference type="STRING" id="329884.A0A4U0WQ49"/>
<evidence type="ECO:0000256" key="2">
    <source>
        <dbReference type="ARBA" id="ARBA00022670"/>
    </source>
</evidence>
<dbReference type="Pfam" id="PF07687">
    <property type="entry name" value="M20_dimer"/>
    <property type="match status" value="1"/>
</dbReference>
<feature type="compositionally biased region" description="Low complexity" evidence="6">
    <location>
        <begin position="842"/>
        <end position="852"/>
    </location>
</feature>
<dbReference type="InterPro" id="IPR002933">
    <property type="entry name" value="Peptidase_M20"/>
</dbReference>
<feature type="domain" description="Peptidase M20 dimerisation" evidence="7">
    <location>
        <begin position="618"/>
        <end position="763"/>
    </location>
</feature>
<dbReference type="GO" id="GO:0006508">
    <property type="term" value="P:proteolysis"/>
    <property type="evidence" value="ECO:0007669"/>
    <property type="project" value="UniProtKB-KW"/>
</dbReference>
<evidence type="ECO:0000256" key="3">
    <source>
        <dbReference type="ARBA" id="ARBA00022723"/>
    </source>
</evidence>
<dbReference type="InterPro" id="IPR001680">
    <property type="entry name" value="WD40_rpt"/>
</dbReference>
<feature type="repeat" description="WD" evidence="5">
    <location>
        <begin position="97"/>
        <end position="128"/>
    </location>
</feature>
<dbReference type="InterPro" id="IPR036322">
    <property type="entry name" value="WD40_repeat_dom_sf"/>
</dbReference>
<evidence type="ECO:0000256" key="5">
    <source>
        <dbReference type="PROSITE-ProRule" id="PRU00221"/>
    </source>
</evidence>
<dbReference type="SUPFAM" id="SSF50978">
    <property type="entry name" value="WD40 repeat-like"/>
    <property type="match status" value="1"/>
</dbReference>
<dbReference type="PANTHER" id="PTHR43270:SF8">
    <property type="entry name" value="DI- AND TRIPEPTIDASE DUG2-RELATED"/>
    <property type="match status" value="1"/>
</dbReference>
<keyword evidence="2" id="KW-0645">Protease</keyword>
<keyword evidence="5" id="KW-0853">WD repeat</keyword>
<dbReference type="SMART" id="SM00320">
    <property type="entry name" value="WD40"/>
    <property type="match status" value="6"/>
</dbReference>
<keyword evidence="9" id="KW-1185">Reference proteome</keyword>
<feature type="region of interest" description="Disordered" evidence="6">
    <location>
        <begin position="1"/>
        <end position="48"/>
    </location>
</feature>
<dbReference type="PROSITE" id="PS00758">
    <property type="entry name" value="ARGE_DAPE_CPG2_1"/>
    <property type="match status" value="1"/>
</dbReference>
<dbReference type="InterPro" id="IPR001261">
    <property type="entry name" value="ArgE/DapE_CS"/>
</dbReference>
<organism evidence="8 9">
    <name type="scientific">Friedmanniomyces simplex</name>
    <dbReference type="NCBI Taxonomy" id="329884"/>
    <lineage>
        <taxon>Eukaryota</taxon>
        <taxon>Fungi</taxon>
        <taxon>Dikarya</taxon>
        <taxon>Ascomycota</taxon>
        <taxon>Pezizomycotina</taxon>
        <taxon>Dothideomycetes</taxon>
        <taxon>Dothideomycetidae</taxon>
        <taxon>Mycosphaerellales</taxon>
        <taxon>Teratosphaeriaceae</taxon>
        <taxon>Friedmanniomyces</taxon>
    </lineage>
</organism>
<comment type="similarity">
    <text evidence="1">Belongs to the peptidase M20A family.</text>
</comment>
<evidence type="ECO:0000256" key="1">
    <source>
        <dbReference type="ARBA" id="ARBA00006247"/>
    </source>
</evidence>
<dbReference type="Pfam" id="PF01546">
    <property type="entry name" value="Peptidase_M20"/>
    <property type="match status" value="1"/>
</dbReference>
<dbReference type="OrthoDB" id="7832001at2759"/>
<feature type="repeat" description="WD" evidence="5">
    <location>
        <begin position="372"/>
        <end position="408"/>
    </location>
</feature>
<name>A0A4U0WQ49_9PEZI</name>
<feature type="region of interest" description="Disordered" evidence="6">
    <location>
        <begin position="805"/>
        <end position="826"/>
    </location>
</feature>
<protein>
    <recommendedName>
        <fullName evidence="7">Peptidase M20 dimerisation domain-containing protein</fullName>
    </recommendedName>
</protein>
<dbReference type="PANTHER" id="PTHR43270">
    <property type="entry name" value="BETA-ALA-HIS DIPEPTIDASE"/>
    <property type="match status" value="1"/>
</dbReference>
<dbReference type="Pfam" id="PF00400">
    <property type="entry name" value="WD40"/>
    <property type="match status" value="2"/>
</dbReference>
<accession>A0A4U0WQ49</accession>
<feature type="compositionally biased region" description="Polar residues" evidence="6">
    <location>
        <begin position="811"/>
        <end position="824"/>
    </location>
</feature>
<dbReference type="InterPro" id="IPR051458">
    <property type="entry name" value="Cyt/Met_Dipeptidase"/>
</dbReference>
<keyword evidence="4" id="KW-0378">Hydrolase</keyword>
<reference evidence="8 9" key="1">
    <citation type="submission" date="2017-03" db="EMBL/GenBank/DDBJ databases">
        <title>Genomes of endolithic fungi from Antarctica.</title>
        <authorList>
            <person name="Coleine C."/>
            <person name="Masonjones S."/>
            <person name="Stajich J.E."/>
        </authorList>
    </citation>
    <scope>NUCLEOTIDE SEQUENCE [LARGE SCALE GENOMIC DNA]</scope>
    <source>
        <strain evidence="8 9">CCFEE 5184</strain>
    </source>
</reference>
<feature type="region of interest" description="Disordered" evidence="6">
    <location>
        <begin position="839"/>
        <end position="913"/>
    </location>
</feature>
<dbReference type="InterPro" id="IPR011650">
    <property type="entry name" value="Peptidase_M20_dimer"/>
</dbReference>
<dbReference type="InterPro" id="IPR015943">
    <property type="entry name" value="WD40/YVTN_repeat-like_dom_sf"/>
</dbReference>
<evidence type="ECO:0000256" key="4">
    <source>
        <dbReference type="ARBA" id="ARBA00022801"/>
    </source>
</evidence>
<dbReference type="AlphaFoldDB" id="A0A4U0WQ49"/>
<dbReference type="PROSITE" id="PS50082">
    <property type="entry name" value="WD_REPEATS_2"/>
    <property type="match status" value="2"/>
</dbReference>
<dbReference type="Proteomes" id="UP000309340">
    <property type="component" value="Unassembled WGS sequence"/>
</dbReference>
<dbReference type="EMBL" id="NAJQ01000797">
    <property type="protein sequence ID" value="TKA64798.1"/>
    <property type="molecule type" value="Genomic_DNA"/>
</dbReference>
<sequence>MSKRSPVPALGFRGQALTPFTAGSETDEPATPGGILTRQPSQDVGDRQNALPTLSHRLRHDSSILAIVLSDEEIFAGTQGGEILVYSLSTFERKAVIEGHRGSVLGLCLSQDAGLLFSSAGDRIVNVWHTADLTRKCCLYSSFDVGDVFCVSYSAGLQTVYLGAQNTTIQWCGLKDRGSKSSAPRKDVHPSIRDDPFFDSAGPGGVRTPRPADADLIPRHARGGDVIEIGKQNVKHFAHYGYVYCMQLVKDGVPESAGNEVLITGGGDGVVKLWKLNARNGGAVEELYTLDDGREEGHSILSIAIDGTFIYSGRSGGEVDVWDTETRQLMRNLKAHRDDVLTICVGGGFMFSAAVTGYVRKFDRQYQLKSRLKAHEGRILASAFTYHRQRPLYVTGGNDCTLGIWDISDCLSPTVAATRTSNEQLFESLRRFVSYRTVSSDPKYQVDCRRGASYLRSVFKNFGAVTEMLTTQDPYNPVIMARFRGNPATAEKRKKILFYGHYDVVAAENATGKWIVDPFAMEGIDGYLYGRGTSDNKGPIMAAIFACAELTAEQTLGSDIIFLIEGEEECGSRGFERAVRASKDKIGDVDWILLANSYWLDDRIPCLTYGLRGVIHASVQIESSHPDLHSGVDGSAHLDEPLKDLVMLLSTLTGKDGQVMIPGFYDPLPELSCEEEALYRDITAALVQRNPGLGDADSLATSLMRRWRDPSLTIHRFQTSGPDNNATIIPRLAKATLSMRLVPNQEAAQVAKALEAWLETQFEKLGSNNLLTVTVDHMAEPWLGDWTNEIFQTLEEAVMDAWGPVDEPQRQRSSSNSAMKSTNGAGPLRVAIPEHASSGYFSTTKPSPTTSSVLANGGLTSPIQPLAPLPESTVATPATTGTRSPTSHKRSTSSATLTNPTHIQHEQTLPRRKPLYIREGGSIPAIRFLEKEFSAPAAHFPCGQASDSAHLDNERLRLVNLYKSKEIFKKVFRELPQK</sequence>
<dbReference type="PIRSF" id="PIRSF037237">
    <property type="entry name" value="Peptidase_WD_repeats_DUG2"/>
    <property type="match status" value="1"/>
</dbReference>
<evidence type="ECO:0000313" key="8">
    <source>
        <dbReference type="EMBL" id="TKA64798.1"/>
    </source>
</evidence>